<gene>
    <name evidence="3" type="ORF">Moumou_00833</name>
</gene>
<evidence type="ECO:0000313" key="4">
    <source>
        <dbReference type="Proteomes" id="UP000201640"/>
    </source>
</evidence>
<accession>L7RGT8</accession>
<dbReference type="SUPFAM" id="SSF54695">
    <property type="entry name" value="POZ domain"/>
    <property type="match status" value="1"/>
</dbReference>
<dbReference type="OrthoDB" id="7868at10239"/>
<evidence type="ECO:0000313" key="3">
    <source>
        <dbReference type="EMBL" id="AGC02350.1"/>
    </source>
</evidence>
<dbReference type="GeneID" id="14445914"/>
<name>L7RGT8_9VIRU</name>
<dbReference type="PROSITE" id="PS50097">
    <property type="entry name" value="BTB"/>
    <property type="match status" value="1"/>
</dbReference>
<dbReference type="InterPro" id="IPR015943">
    <property type="entry name" value="WD40/YVTN_repeat-like_dom_sf"/>
</dbReference>
<dbReference type="KEGG" id="vg:14445914"/>
<dbReference type="InterPro" id="IPR036322">
    <property type="entry name" value="WD40_repeat_dom_sf"/>
</dbReference>
<dbReference type="Pfam" id="PF00651">
    <property type="entry name" value="BTB"/>
    <property type="match status" value="1"/>
</dbReference>
<keyword evidence="4" id="KW-1185">Reference proteome</keyword>
<evidence type="ECO:0000256" key="1">
    <source>
        <dbReference type="ARBA" id="ARBA00006497"/>
    </source>
</evidence>
<dbReference type="RefSeq" id="YP_007354786.1">
    <property type="nucleotide sequence ID" value="NC_020104.1"/>
</dbReference>
<organism evidence="3 4">
    <name type="scientific">Acanthamoeba polyphaga moumouvirus</name>
    <dbReference type="NCBI Taxonomy" id="1269028"/>
    <lineage>
        <taxon>Viruses</taxon>
        <taxon>Varidnaviria</taxon>
        <taxon>Bamfordvirae</taxon>
        <taxon>Nucleocytoviricota</taxon>
        <taxon>Megaviricetes</taxon>
        <taxon>Imitervirales</taxon>
        <taxon>Mimiviridae</taxon>
        <taxon>Megamimivirinae</taxon>
        <taxon>Moumouvirus</taxon>
    </lineage>
</organism>
<comment type="similarity">
    <text evidence="1">Belongs to the mimivirus BTB/WD family.</text>
</comment>
<sequence length="465" mass="55352">MSLSKVYYDKKFSDLTITLIDDNKKDIIQVHKCILYSKNPYFENMLKDNFKESSESEITIKVLNIDAAKLVIESFYDINHTIDLDWKLQIDVYKCKDFFFQEKIFPQMKISEDEFEKFMDLIDSLGYPNDIVECIIKNLPENYDLEQFPTELLQLMYDLCDAYNIVKELMYDIVICNFKTSDKIIKSRMRYDYFIHYDYVPETNELIVLENEDKCENIMSMYKMNLEFKKISDITVNQSYRIPLGVKYMSDGKVLIHHDHKLEIYDSVKQSFVKHFTKNKEIDHFSYCDYLCHTAISYHGFIEVFDSSGNSINKYEKYNVKDIIISSNISVVIFRINNIIKIWNYLNNEIIKIKLKSYYTCKYKLSPNNKHLVVKVRDSVIVYDLISCEKIKKFKPNKGKDITDLDFKIGGELIVYCGKTTHIYDKEYNLINHIQNKHYVYNMKLIPGKDYQLAKKIHNILETRK</sequence>
<dbReference type="CDD" id="cd18186">
    <property type="entry name" value="BTB_POZ_ZBTB_KLHL-like"/>
    <property type="match status" value="1"/>
</dbReference>
<protein>
    <submittedName>
        <fullName evidence="3">BTB/POZ domain-containing protein</fullName>
    </submittedName>
</protein>
<dbReference type="EMBL" id="JX962719">
    <property type="protein sequence ID" value="AGC02350.1"/>
    <property type="molecule type" value="Genomic_DNA"/>
</dbReference>
<dbReference type="Gene3D" id="3.30.710.10">
    <property type="entry name" value="Potassium Channel Kv1.1, Chain A"/>
    <property type="match status" value="1"/>
</dbReference>
<reference evidence="3 4" key="1">
    <citation type="journal article" date="2012" name="Genome Biol. Evol.">
        <title>Related Giant Viruses in Distant Locations and Different Habitats: Acanthamoeba polyphaga moumouvirus Represents a Third Lineage of the Mimiviridae That Is Close to the Megavirus Lineage.</title>
        <authorList>
            <person name="Yoosuf N."/>
            <person name="Yutin N."/>
            <person name="Colson P."/>
            <person name="Shabalina S.A."/>
            <person name="Pagnier I."/>
            <person name="Robert C."/>
            <person name="Azza S."/>
            <person name="Klose T."/>
            <person name="Wong J."/>
            <person name="Rossmann M.G."/>
            <person name="La Scola B."/>
            <person name="Raoult D."/>
            <person name="Koonin E.V."/>
        </authorList>
    </citation>
    <scope>NUCLEOTIDE SEQUENCE [LARGE SCALE GENOMIC DNA]</scope>
    <source>
        <strain evidence="3 4">M10A</strain>
    </source>
</reference>
<dbReference type="InterPro" id="IPR011333">
    <property type="entry name" value="SKP1/BTB/POZ_sf"/>
</dbReference>
<dbReference type="Proteomes" id="UP000201640">
    <property type="component" value="Segment"/>
</dbReference>
<evidence type="ECO:0000259" key="2">
    <source>
        <dbReference type="PROSITE" id="PS50097"/>
    </source>
</evidence>
<dbReference type="Gene3D" id="2.130.10.10">
    <property type="entry name" value="YVTN repeat-like/Quinoprotein amine dehydrogenase"/>
    <property type="match status" value="1"/>
</dbReference>
<proteinExistence type="inferred from homology"/>
<dbReference type="InterPro" id="IPR000210">
    <property type="entry name" value="BTB/POZ_dom"/>
</dbReference>
<dbReference type="SUPFAM" id="SSF50978">
    <property type="entry name" value="WD40 repeat-like"/>
    <property type="match status" value="1"/>
</dbReference>
<feature type="domain" description="BTB" evidence="2">
    <location>
        <begin position="13"/>
        <end position="84"/>
    </location>
</feature>